<evidence type="ECO:0000313" key="1">
    <source>
        <dbReference type="EMBL" id="KAK9271871.1"/>
    </source>
</evidence>
<accession>A0AAP0NGQ3</accession>
<reference evidence="1 2" key="1">
    <citation type="journal article" date="2024" name="Plant J.">
        <title>Genome sequences and population genomics reveal climatic adaptation and genomic divergence between two closely related sweetgum species.</title>
        <authorList>
            <person name="Xu W.Q."/>
            <person name="Ren C.Q."/>
            <person name="Zhang X.Y."/>
            <person name="Comes H.P."/>
            <person name="Liu X.H."/>
            <person name="Li Y.G."/>
            <person name="Kettle C.J."/>
            <person name="Jalonen R."/>
            <person name="Gaisberger H."/>
            <person name="Ma Y.Z."/>
            <person name="Qiu Y.X."/>
        </authorList>
    </citation>
    <scope>NUCLEOTIDE SEQUENCE [LARGE SCALE GENOMIC DNA]</scope>
    <source>
        <strain evidence="1">Hangzhou</strain>
    </source>
</reference>
<gene>
    <name evidence="1" type="ORF">L1049_002236</name>
</gene>
<name>A0AAP0NGQ3_LIQFO</name>
<dbReference type="Proteomes" id="UP001415857">
    <property type="component" value="Unassembled WGS sequence"/>
</dbReference>
<dbReference type="AlphaFoldDB" id="A0AAP0NGQ3"/>
<protein>
    <submittedName>
        <fullName evidence="1">Uncharacterized protein</fullName>
    </submittedName>
</protein>
<comment type="caution">
    <text evidence="1">The sequence shown here is derived from an EMBL/GenBank/DDBJ whole genome shotgun (WGS) entry which is preliminary data.</text>
</comment>
<sequence length="132" mass="15207">MQSPITSKGKNTHKTEHPEYSIVSYNFVIKVFPVIYNHASTVYCMHINLINKDRISRKTLVEICQIDEINVSCGVKKLLDHFKSLNWTLPFENFCPFVAELKDHTPDLVADGVEIYSRKEQGEPRIRNASLI</sequence>
<evidence type="ECO:0000313" key="2">
    <source>
        <dbReference type="Proteomes" id="UP001415857"/>
    </source>
</evidence>
<organism evidence="1 2">
    <name type="scientific">Liquidambar formosana</name>
    <name type="common">Formosan gum</name>
    <dbReference type="NCBI Taxonomy" id="63359"/>
    <lineage>
        <taxon>Eukaryota</taxon>
        <taxon>Viridiplantae</taxon>
        <taxon>Streptophyta</taxon>
        <taxon>Embryophyta</taxon>
        <taxon>Tracheophyta</taxon>
        <taxon>Spermatophyta</taxon>
        <taxon>Magnoliopsida</taxon>
        <taxon>eudicotyledons</taxon>
        <taxon>Gunneridae</taxon>
        <taxon>Pentapetalae</taxon>
        <taxon>Saxifragales</taxon>
        <taxon>Altingiaceae</taxon>
        <taxon>Liquidambar</taxon>
    </lineage>
</organism>
<proteinExistence type="predicted"/>
<keyword evidence="2" id="KW-1185">Reference proteome</keyword>
<dbReference type="EMBL" id="JBBPBK010000013">
    <property type="protein sequence ID" value="KAK9271871.1"/>
    <property type="molecule type" value="Genomic_DNA"/>
</dbReference>